<dbReference type="OrthoDB" id="8020152at2"/>
<evidence type="ECO:0000313" key="1">
    <source>
        <dbReference type="EMBL" id="TCK31226.1"/>
    </source>
</evidence>
<dbReference type="RefSeq" id="WP_131834457.1">
    <property type="nucleotide sequence ID" value="NZ_SMFY01000001.1"/>
</dbReference>
<organism evidence="1 2">
    <name type="scientific">Ancylobacter aquaticus</name>
    <dbReference type="NCBI Taxonomy" id="100"/>
    <lineage>
        <taxon>Bacteria</taxon>
        <taxon>Pseudomonadati</taxon>
        <taxon>Pseudomonadota</taxon>
        <taxon>Alphaproteobacteria</taxon>
        <taxon>Hyphomicrobiales</taxon>
        <taxon>Xanthobacteraceae</taxon>
        <taxon>Ancylobacter</taxon>
    </lineage>
</organism>
<sequence>MATPAQLVGAVAATFGIPETTVITHDRNLAKAGLRTVGGRGTGAAQMTSRDAAHLLIAAASDAPVKDSVEVVLRHQACRRVPLGSIADAFPSSHLIDLPEDHSFVDFLEAIIQSYVKGEIIAGNDGLKIALDEEKNDEENLETVVSFLFRLSNPYFRARIETYRIVFKPTNNIDFEYKAEFERKINHFYVNSDVSESQGYDLRHEHIFTDRTIKTIGNLLRGDP</sequence>
<protein>
    <submittedName>
        <fullName evidence="1">Uncharacterized protein</fullName>
    </submittedName>
</protein>
<proteinExistence type="predicted"/>
<dbReference type="Proteomes" id="UP000295030">
    <property type="component" value="Unassembled WGS sequence"/>
</dbReference>
<reference evidence="1 2" key="1">
    <citation type="submission" date="2019-03" db="EMBL/GenBank/DDBJ databases">
        <title>Genomic Encyclopedia of Type Strains, Phase IV (KMG-IV): sequencing the most valuable type-strain genomes for metagenomic binning, comparative biology and taxonomic classification.</title>
        <authorList>
            <person name="Goeker M."/>
        </authorList>
    </citation>
    <scope>NUCLEOTIDE SEQUENCE [LARGE SCALE GENOMIC DNA]</scope>
    <source>
        <strain evidence="1 2">DSM 101</strain>
    </source>
</reference>
<gene>
    <name evidence="1" type="ORF">EV667_1332</name>
</gene>
<comment type="caution">
    <text evidence="1">The sequence shown here is derived from an EMBL/GenBank/DDBJ whole genome shotgun (WGS) entry which is preliminary data.</text>
</comment>
<dbReference type="AlphaFoldDB" id="A0A4V2PK67"/>
<dbReference type="EMBL" id="SMFY01000001">
    <property type="protein sequence ID" value="TCK31226.1"/>
    <property type="molecule type" value="Genomic_DNA"/>
</dbReference>
<name>A0A4V2PK67_ANCAQ</name>
<keyword evidence="2" id="KW-1185">Reference proteome</keyword>
<evidence type="ECO:0000313" key="2">
    <source>
        <dbReference type="Proteomes" id="UP000295030"/>
    </source>
</evidence>
<accession>A0A4V2PK67</accession>